<evidence type="ECO:0000256" key="1">
    <source>
        <dbReference type="SAM" id="SignalP"/>
    </source>
</evidence>
<reference evidence="3 4" key="1">
    <citation type="submission" date="2020-08" db="EMBL/GenBank/DDBJ databases">
        <title>Description of novel Flavobacterium F-380 isolate.</title>
        <authorList>
            <person name="Saticioglu I.B."/>
            <person name="Duman M."/>
            <person name="Altun S."/>
        </authorList>
    </citation>
    <scope>NUCLEOTIDE SEQUENCE [LARGE SCALE GENOMIC DNA]</scope>
    <source>
        <strain evidence="3 4">F-380</strain>
    </source>
</reference>
<accession>A0ABR7J9E6</accession>
<comment type="caution">
    <text evidence="3">The sequence shown here is derived from an EMBL/GenBank/DDBJ whole genome shotgun (WGS) entry which is preliminary data.</text>
</comment>
<dbReference type="PANTHER" id="PTHR10900:SF77">
    <property type="entry name" value="FI19380P1"/>
    <property type="match status" value="1"/>
</dbReference>
<dbReference type="EMBL" id="JACRUJ010000004">
    <property type="protein sequence ID" value="MBC5842120.1"/>
    <property type="molecule type" value="Genomic_DNA"/>
</dbReference>
<name>A0ABR7J9E6_9FLAO</name>
<dbReference type="RefSeq" id="WP_187010619.1">
    <property type="nucleotide sequence ID" value="NZ_JACRUI010000004.1"/>
</dbReference>
<dbReference type="PROSITE" id="PS51257">
    <property type="entry name" value="PROKAR_LIPOPROTEIN"/>
    <property type="match status" value="1"/>
</dbReference>
<dbReference type="PANTHER" id="PTHR10900">
    <property type="entry name" value="PERIOSTIN-RELATED"/>
    <property type="match status" value="1"/>
</dbReference>
<dbReference type="SUPFAM" id="SSF82153">
    <property type="entry name" value="FAS1 domain"/>
    <property type="match status" value="2"/>
</dbReference>
<dbReference type="Gene3D" id="2.30.180.10">
    <property type="entry name" value="FAS1 domain"/>
    <property type="match status" value="2"/>
</dbReference>
<dbReference type="InterPro" id="IPR000782">
    <property type="entry name" value="FAS1_domain"/>
</dbReference>
<protein>
    <submittedName>
        <fullName evidence="3">Fasciclin domain-containing protein</fullName>
    </submittedName>
</protein>
<proteinExistence type="predicted"/>
<dbReference type="InterPro" id="IPR036378">
    <property type="entry name" value="FAS1_dom_sf"/>
</dbReference>
<feature type="signal peptide" evidence="1">
    <location>
        <begin position="1"/>
        <end position="23"/>
    </location>
</feature>
<sequence length="320" mass="32435">MKNSNIKSALLAFTLLASLVSCNDDYADEKPTIANIAVTNPAFSTLEAAAIQGGVAVVLSNKNGGDASGNFTVFAPTNDAFARLGLVDAGSLGALNNTFLTNTLLYHVSNGNLPSTQFTAGSTSGSALQGLTRRFIARGNDLYINGSKIVITNVAASNGTVHAIDKVMLATGANIVASAQAVAGGGVFKKPELTFLVAAVVRSGLASTLSDPNNNFTIYAPTDAAFIAAGFPNVAAVSAASPSFLASVLLNHAVGTGKFTSEQTGLTAMTAGGGTLTYSAFANGAFTVKSNGITTPANMVIPDIKCTNGIVHIIDKVLLP</sequence>
<gene>
    <name evidence="3" type="ORF">H8R23_11945</name>
</gene>
<dbReference type="Proteomes" id="UP000629963">
    <property type="component" value="Unassembled WGS sequence"/>
</dbReference>
<dbReference type="SMART" id="SM00554">
    <property type="entry name" value="FAS1"/>
    <property type="match status" value="2"/>
</dbReference>
<dbReference type="Pfam" id="PF02469">
    <property type="entry name" value="Fasciclin"/>
    <property type="match status" value="2"/>
</dbReference>
<organism evidence="3 4">
    <name type="scientific">Flavobacterium kayseriense</name>
    <dbReference type="NCBI Taxonomy" id="2764714"/>
    <lineage>
        <taxon>Bacteria</taxon>
        <taxon>Pseudomonadati</taxon>
        <taxon>Bacteroidota</taxon>
        <taxon>Flavobacteriia</taxon>
        <taxon>Flavobacteriales</taxon>
        <taxon>Flavobacteriaceae</taxon>
        <taxon>Flavobacterium</taxon>
    </lineage>
</organism>
<feature type="domain" description="FAS1" evidence="2">
    <location>
        <begin position="30"/>
        <end position="168"/>
    </location>
</feature>
<feature type="domain" description="FAS1" evidence="2">
    <location>
        <begin position="180"/>
        <end position="318"/>
    </location>
</feature>
<dbReference type="InterPro" id="IPR050904">
    <property type="entry name" value="Adhesion/Biosynth-related"/>
</dbReference>
<dbReference type="PROSITE" id="PS50213">
    <property type="entry name" value="FAS1"/>
    <property type="match status" value="2"/>
</dbReference>
<keyword evidence="1" id="KW-0732">Signal</keyword>
<keyword evidence="4" id="KW-1185">Reference proteome</keyword>
<evidence type="ECO:0000313" key="3">
    <source>
        <dbReference type="EMBL" id="MBC5842120.1"/>
    </source>
</evidence>
<evidence type="ECO:0000313" key="4">
    <source>
        <dbReference type="Proteomes" id="UP000629963"/>
    </source>
</evidence>
<feature type="chain" id="PRO_5047130356" evidence="1">
    <location>
        <begin position="24"/>
        <end position="320"/>
    </location>
</feature>
<evidence type="ECO:0000259" key="2">
    <source>
        <dbReference type="PROSITE" id="PS50213"/>
    </source>
</evidence>